<proteinExistence type="predicted"/>
<reference evidence="3" key="1">
    <citation type="journal article" date="2021" name="New Phytol.">
        <title>Evolutionary innovations through gain and loss of genes in the ectomycorrhizal Boletales.</title>
        <authorList>
            <person name="Wu G."/>
            <person name="Miyauchi S."/>
            <person name="Morin E."/>
            <person name="Kuo A."/>
            <person name="Drula E."/>
            <person name="Varga T."/>
            <person name="Kohler A."/>
            <person name="Feng B."/>
            <person name="Cao Y."/>
            <person name="Lipzen A."/>
            <person name="Daum C."/>
            <person name="Hundley H."/>
            <person name="Pangilinan J."/>
            <person name="Johnson J."/>
            <person name="Barry K."/>
            <person name="LaButti K."/>
            <person name="Ng V."/>
            <person name="Ahrendt S."/>
            <person name="Min B."/>
            <person name="Choi I.G."/>
            <person name="Park H."/>
            <person name="Plett J.M."/>
            <person name="Magnuson J."/>
            <person name="Spatafora J.W."/>
            <person name="Nagy L.G."/>
            <person name="Henrissat B."/>
            <person name="Grigoriev I.V."/>
            <person name="Yang Z.L."/>
            <person name="Xu J."/>
            <person name="Martin F.M."/>
        </authorList>
    </citation>
    <scope>NUCLEOTIDE SEQUENCE</scope>
    <source>
        <strain evidence="3">KKN 215</strain>
    </source>
</reference>
<dbReference type="AlphaFoldDB" id="A0A8K0UG67"/>
<feature type="region of interest" description="Disordered" evidence="1">
    <location>
        <begin position="295"/>
        <end position="351"/>
    </location>
</feature>
<name>A0A8K0UG67_9AGAR</name>
<evidence type="ECO:0000256" key="2">
    <source>
        <dbReference type="SAM" id="Phobius"/>
    </source>
</evidence>
<feature type="compositionally biased region" description="Basic and acidic residues" evidence="1">
    <location>
        <begin position="295"/>
        <end position="318"/>
    </location>
</feature>
<accession>A0A8K0UG67</accession>
<dbReference type="Proteomes" id="UP000813824">
    <property type="component" value="Unassembled WGS sequence"/>
</dbReference>
<feature type="transmembrane region" description="Helical" evidence="2">
    <location>
        <begin position="238"/>
        <end position="262"/>
    </location>
</feature>
<keyword evidence="2" id="KW-0812">Transmembrane</keyword>
<gene>
    <name evidence="3" type="ORF">BXZ70DRAFT_658531</name>
</gene>
<dbReference type="OrthoDB" id="3354175at2759"/>
<organism evidence="3 4">
    <name type="scientific">Cristinia sonorae</name>
    <dbReference type="NCBI Taxonomy" id="1940300"/>
    <lineage>
        <taxon>Eukaryota</taxon>
        <taxon>Fungi</taxon>
        <taxon>Dikarya</taxon>
        <taxon>Basidiomycota</taxon>
        <taxon>Agaricomycotina</taxon>
        <taxon>Agaricomycetes</taxon>
        <taxon>Agaricomycetidae</taxon>
        <taxon>Agaricales</taxon>
        <taxon>Pleurotineae</taxon>
        <taxon>Stephanosporaceae</taxon>
        <taxon>Cristinia</taxon>
    </lineage>
</organism>
<comment type="caution">
    <text evidence="3">The sequence shown here is derived from an EMBL/GenBank/DDBJ whole genome shotgun (WGS) entry which is preliminary data.</text>
</comment>
<protein>
    <submittedName>
        <fullName evidence="3">Uncharacterized protein</fullName>
    </submittedName>
</protein>
<feature type="transmembrane region" description="Helical" evidence="2">
    <location>
        <begin position="17"/>
        <end position="35"/>
    </location>
</feature>
<sequence length="351" mass="38695">MVASIPELTIYAGTLQSLLYGVAVLMFVLTMWILVQNRSRQEVNKTMILTSFLLILLATAELAVNIVRLQTGFMKEGMSHPGGTEGYFLDVSRPTYVAKSTLYNAQTLILDAAVIYRTFVVWRKWYVVVFPGLGWLALLASTVGVNHALDNLPFNSTNVFGPTTAGWIVSAYATTLVTNISATSLLAWRIWRVNSRSTGYVSTDRLSVVLHVVIESGLLYSITIIVALIIFLANSPVIFLFLDIISPIISIVFNLIVVRIGLAVTAKSVSSRTHSGHVPSGLGIRVDVHQQHHSDGDLDFERSRPRMKVPTRDSKAGRDMQMQELTTKVEFTESGTGTDEEQDTKGVARAF</sequence>
<feature type="transmembrane region" description="Helical" evidence="2">
    <location>
        <begin position="208"/>
        <end position="232"/>
    </location>
</feature>
<keyword evidence="2" id="KW-0472">Membrane</keyword>
<keyword evidence="2" id="KW-1133">Transmembrane helix</keyword>
<feature type="transmembrane region" description="Helical" evidence="2">
    <location>
        <begin position="126"/>
        <end position="145"/>
    </location>
</feature>
<evidence type="ECO:0000256" key="1">
    <source>
        <dbReference type="SAM" id="MobiDB-lite"/>
    </source>
</evidence>
<keyword evidence="4" id="KW-1185">Reference proteome</keyword>
<evidence type="ECO:0000313" key="4">
    <source>
        <dbReference type="Proteomes" id="UP000813824"/>
    </source>
</evidence>
<evidence type="ECO:0000313" key="3">
    <source>
        <dbReference type="EMBL" id="KAH8078745.1"/>
    </source>
</evidence>
<feature type="transmembrane region" description="Helical" evidence="2">
    <location>
        <begin position="165"/>
        <end position="188"/>
    </location>
</feature>
<feature type="transmembrane region" description="Helical" evidence="2">
    <location>
        <begin position="47"/>
        <end position="67"/>
    </location>
</feature>
<dbReference type="EMBL" id="JAEVFJ010000058">
    <property type="protein sequence ID" value="KAH8078745.1"/>
    <property type="molecule type" value="Genomic_DNA"/>
</dbReference>